<proteinExistence type="predicted"/>
<evidence type="ECO:0000313" key="2">
    <source>
        <dbReference type="Proteomes" id="UP000774570"/>
    </source>
</evidence>
<name>A0ABS7G2I9_9ACTN</name>
<dbReference type="PANTHER" id="PTHR37310">
    <property type="entry name" value="CYTOPLASMIC PROTEIN-RELATED"/>
    <property type="match status" value="1"/>
</dbReference>
<evidence type="ECO:0000313" key="1">
    <source>
        <dbReference type="EMBL" id="MBW8486435.1"/>
    </source>
</evidence>
<comment type="caution">
    <text evidence="1">The sequence shown here is derived from an EMBL/GenBank/DDBJ whole genome shotgun (WGS) entry which is preliminary data.</text>
</comment>
<dbReference type="RefSeq" id="WP_220169672.1">
    <property type="nucleotide sequence ID" value="NZ_JAIBOA010000023.1"/>
</dbReference>
<dbReference type="Gene3D" id="1.20.1270.360">
    <property type="match status" value="1"/>
</dbReference>
<dbReference type="EMBL" id="JAIBOA010000023">
    <property type="protein sequence ID" value="MBW8486435.1"/>
    <property type="molecule type" value="Genomic_DNA"/>
</dbReference>
<accession>A0ABS7G2I9</accession>
<dbReference type="InterPro" id="IPR005560">
    <property type="entry name" value="Csp_YhjQ"/>
</dbReference>
<organism evidence="1 2">
    <name type="scientific">Actinomadura parmotrematis</name>
    <dbReference type="NCBI Taxonomy" id="2864039"/>
    <lineage>
        <taxon>Bacteria</taxon>
        <taxon>Bacillati</taxon>
        <taxon>Actinomycetota</taxon>
        <taxon>Actinomycetes</taxon>
        <taxon>Streptosporangiales</taxon>
        <taxon>Thermomonosporaceae</taxon>
        <taxon>Actinomadura</taxon>
    </lineage>
</organism>
<gene>
    <name evidence="1" type="ORF">K1Y72_28995</name>
</gene>
<dbReference type="CDD" id="cd08026">
    <property type="entry name" value="DUF326"/>
    <property type="match status" value="1"/>
</dbReference>
<protein>
    <submittedName>
        <fullName evidence="1">Four-helix bundle copper-binding protein</fullName>
    </submittedName>
</protein>
<dbReference type="Proteomes" id="UP000774570">
    <property type="component" value="Unassembled WGS sequence"/>
</dbReference>
<keyword evidence="2" id="KW-1185">Reference proteome</keyword>
<dbReference type="Pfam" id="PF03860">
    <property type="entry name" value="Csp"/>
    <property type="match status" value="1"/>
</dbReference>
<dbReference type="InterPro" id="IPR044543">
    <property type="entry name" value="YHJQ-like"/>
</dbReference>
<dbReference type="PANTHER" id="PTHR37310:SF1">
    <property type="entry name" value="CYTOPLASMIC PROTEIN"/>
    <property type="match status" value="1"/>
</dbReference>
<sequence length="133" mass="14261">MPIRQMIESHPGTPSLDRDALPDVVLALLECAQACTACADACLAEDAVQHMAKCIRLDLDCADICTVTGRSLSRQTAFDPEVAKALLHACVTACTACAEECDRHAGEHVHCRICAAACHRCAEICRRLLDTIG</sequence>
<reference evidence="1 2" key="1">
    <citation type="submission" date="2021-07" db="EMBL/GenBank/DDBJ databases">
        <title>Actinomadura sp. PM05-2 isolated from lichen.</title>
        <authorList>
            <person name="Somphong A."/>
            <person name="Phongsopitanun W."/>
            <person name="Tanasupawat S."/>
            <person name="Peongsungnone V."/>
        </authorList>
    </citation>
    <scope>NUCLEOTIDE SEQUENCE [LARGE SCALE GENOMIC DNA]</scope>
    <source>
        <strain evidence="1 2">PM05-2</strain>
    </source>
</reference>